<name>A0A3B0UBW3_9ZZZZ</name>
<keyword evidence="1" id="KW-0472">Membrane</keyword>
<dbReference type="PANTHER" id="PTHR37464">
    <property type="entry name" value="BLL2463 PROTEIN"/>
    <property type="match status" value="1"/>
</dbReference>
<dbReference type="Pfam" id="PF07584">
    <property type="entry name" value="BatA"/>
    <property type="match status" value="1"/>
</dbReference>
<feature type="transmembrane region" description="Helical" evidence="1">
    <location>
        <begin position="56"/>
        <end position="74"/>
    </location>
</feature>
<evidence type="ECO:0000313" key="3">
    <source>
        <dbReference type="EMBL" id="VAW28481.1"/>
    </source>
</evidence>
<feature type="transmembrane region" description="Helical" evidence="1">
    <location>
        <begin position="6"/>
        <end position="24"/>
    </location>
</feature>
<evidence type="ECO:0000259" key="2">
    <source>
        <dbReference type="Pfam" id="PF07584"/>
    </source>
</evidence>
<dbReference type="EMBL" id="UOES01000409">
    <property type="protein sequence ID" value="VAW28481.1"/>
    <property type="molecule type" value="Genomic_DNA"/>
</dbReference>
<dbReference type="NCBIfam" id="TIGR02226">
    <property type="entry name" value="two_anch"/>
    <property type="match status" value="1"/>
</dbReference>
<dbReference type="InterPro" id="IPR024163">
    <property type="entry name" value="Aerotolerance_reg_N"/>
</dbReference>
<gene>
    <name evidence="3" type="ORF">MNBD_BACTEROID06-994</name>
</gene>
<organism evidence="3">
    <name type="scientific">hydrothermal vent metagenome</name>
    <dbReference type="NCBI Taxonomy" id="652676"/>
    <lineage>
        <taxon>unclassified sequences</taxon>
        <taxon>metagenomes</taxon>
        <taxon>ecological metagenomes</taxon>
    </lineage>
</organism>
<sequence length="660" mass="74617">MIFLHPEFLWGFWALLIPIIIHLFDFRKSKKVLFPDIRFLKEVKQHSRKPLKLKQWLILLTRLGFIIFLVLIFAQPTIPSGNTNQIGKGATLIYIDNSQSMSSLKNAKESLFEEAKTIVQGVIDQMPKGKELILITNDDFGKFMASINLNQASEKLPAIHLSEKPFSLQKLGIKISEYAKSATQLSDVIIISDFQKSTSGLLESNLDTTLTYWVSQLTPENTQNCVVDTVYLENPGISSDGDKSINVIVSNTGKELKEDMPIKIFVGDRQVSASSITVPAYQTRSISFSLGKLEGTSSGYIQLEDYPNTFDNRFNFSLPPGYLINVLEIVGDNPSPYIKPVFGNDNIFLFSTNNYQNIDNELLENSDFIIINQIQSPTKEIILQLKSLAAKGKVVLVVPTSANNLAVYQLFLPKLKSEKLPAKQKIMTPSFTSPFFNSIIEKTTQKFEMPDATPVWSWGQDKSAILSFENSTPYLSEVIQNVFFLRGPLEEPLSDFQTHALFVPVMYGLASQSATPNKTIFNRIEEEYYDLLIKEVEPKNLIKLIKEEIEIIPNRISLGAKERVSFPKALISTGTYKISVQDSVIGYLSINLDKKESLLSPMAEDDIRKMFKGHKFVLLDEYNPNQDNLISFDSGIQLWRYALTICLLFLGMETLLIRFK</sequence>
<feature type="domain" description="Aerotolerance regulator N-terminal" evidence="2">
    <location>
        <begin position="1"/>
        <end position="76"/>
    </location>
</feature>
<evidence type="ECO:0000256" key="1">
    <source>
        <dbReference type="SAM" id="Phobius"/>
    </source>
</evidence>
<dbReference type="InterPro" id="IPR011933">
    <property type="entry name" value="Double_TM_dom"/>
</dbReference>
<feature type="transmembrane region" description="Helical" evidence="1">
    <location>
        <begin position="638"/>
        <end position="657"/>
    </location>
</feature>
<keyword evidence="1" id="KW-1133">Transmembrane helix</keyword>
<dbReference type="AlphaFoldDB" id="A0A3B0UBW3"/>
<reference evidence="3" key="1">
    <citation type="submission" date="2018-06" db="EMBL/GenBank/DDBJ databases">
        <authorList>
            <person name="Zhirakovskaya E."/>
        </authorList>
    </citation>
    <scope>NUCLEOTIDE SEQUENCE</scope>
</reference>
<keyword evidence="1" id="KW-0812">Transmembrane</keyword>
<protein>
    <recommendedName>
        <fullName evidence="2">Aerotolerance regulator N-terminal domain-containing protein</fullName>
    </recommendedName>
</protein>
<dbReference type="PANTHER" id="PTHR37464:SF1">
    <property type="entry name" value="BLL2463 PROTEIN"/>
    <property type="match status" value="1"/>
</dbReference>
<accession>A0A3B0UBW3</accession>
<proteinExistence type="predicted"/>